<evidence type="ECO:0000313" key="1">
    <source>
        <dbReference type="EMBL" id="MXU83423.1"/>
    </source>
</evidence>
<dbReference type="EMBL" id="GIFC01001340">
    <property type="protein sequence ID" value="MXU83423.1"/>
    <property type="molecule type" value="Transcribed_RNA"/>
</dbReference>
<reference evidence="1" key="1">
    <citation type="submission" date="2019-12" db="EMBL/GenBank/DDBJ databases">
        <title>An insight into the sialome of adult female Ixodes ricinus ticks feeding for 6 days.</title>
        <authorList>
            <person name="Perner J."/>
            <person name="Ribeiro J.M.C."/>
        </authorList>
    </citation>
    <scope>NUCLEOTIDE SEQUENCE</scope>
    <source>
        <strain evidence="1">Semi-engorged</strain>
        <tissue evidence="1">Salivary glands</tissue>
    </source>
</reference>
<organism evidence="1">
    <name type="scientific">Ixodes ricinus</name>
    <name type="common">Common tick</name>
    <name type="synonym">Acarus ricinus</name>
    <dbReference type="NCBI Taxonomy" id="34613"/>
    <lineage>
        <taxon>Eukaryota</taxon>
        <taxon>Metazoa</taxon>
        <taxon>Ecdysozoa</taxon>
        <taxon>Arthropoda</taxon>
        <taxon>Chelicerata</taxon>
        <taxon>Arachnida</taxon>
        <taxon>Acari</taxon>
        <taxon>Parasitiformes</taxon>
        <taxon>Ixodida</taxon>
        <taxon>Ixodoidea</taxon>
        <taxon>Ixodidae</taxon>
        <taxon>Ixodinae</taxon>
        <taxon>Ixodes</taxon>
    </lineage>
</organism>
<name>A0A6B0UBC5_IXORI</name>
<proteinExistence type="predicted"/>
<accession>A0A6B0UBC5</accession>
<dbReference type="AlphaFoldDB" id="A0A6B0UBC5"/>
<sequence>MRASNKEPLGLLVWTSNCAVPSSAQYKECNYDKGLSQKCKTFEQCFWYEKQKEWTFLDPKENLKSPLMFLCHPDM</sequence>
<protein>
    <submittedName>
        <fullName evidence="1">Putative secreted protein</fullName>
    </submittedName>
</protein>